<gene>
    <name evidence="1" type="ORF">LCGC14_2304540</name>
</gene>
<protein>
    <submittedName>
        <fullName evidence="1">Uncharacterized protein</fullName>
    </submittedName>
</protein>
<feature type="non-terminal residue" evidence="1">
    <location>
        <position position="56"/>
    </location>
</feature>
<name>A0A0F9D9X5_9ZZZZ</name>
<evidence type="ECO:0000313" key="1">
    <source>
        <dbReference type="EMBL" id="KKL50531.1"/>
    </source>
</evidence>
<proteinExistence type="predicted"/>
<reference evidence="1" key="1">
    <citation type="journal article" date="2015" name="Nature">
        <title>Complex archaea that bridge the gap between prokaryotes and eukaryotes.</title>
        <authorList>
            <person name="Spang A."/>
            <person name="Saw J.H."/>
            <person name="Jorgensen S.L."/>
            <person name="Zaremba-Niedzwiedzka K."/>
            <person name="Martijn J."/>
            <person name="Lind A.E."/>
            <person name="van Eijk R."/>
            <person name="Schleper C."/>
            <person name="Guy L."/>
            <person name="Ettema T.J."/>
        </authorList>
    </citation>
    <scope>NUCLEOTIDE SEQUENCE</scope>
</reference>
<organism evidence="1">
    <name type="scientific">marine sediment metagenome</name>
    <dbReference type="NCBI Taxonomy" id="412755"/>
    <lineage>
        <taxon>unclassified sequences</taxon>
        <taxon>metagenomes</taxon>
        <taxon>ecological metagenomes</taxon>
    </lineage>
</organism>
<dbReference type="AlphaFoldDB" id="A0A0F9D9X5"/>
<accession>A0A0F9D9X5</accession>
<sequence length="56" mass="6426">MSEWKSKLPKRASPARITDDEGVDQIVIDTVPRYKMSGLSGDEWRVSGRVRFFRNG</sequence>
<comment type="caution">
    <text evidence="1">The sequence shown here is derived from an EMBL/GenBank/DDBJ whole genome shotgun (WGS) entry which is preliminary data.</text>
</comment>
<dbReference type="EMBL" id="LAZR01032564">
    <property type="protein sequence ID" value="KKL50531.1"/>
    <property type="molecule type" value="Genomic_DNA"/>
</dbReference>